<dbReference type="VEuPathDB" id="MicrosporidiaDB:H312_02391"/>
<reference evidence="2 3" key="2">
    <citation type="submission" date="2014-03" db="EMBL/GenBank/DDBJ databases">
        <title>The Genome Sequence of Anncaliia algerae insect isolate PRA339.</title>
        <authorList>
            <consortium name="The Broad Institute Genome Sequencing Platform"/>
            <consortium name="The Broad Institute Genome Sequencing Center for Infectious Disease"/>
            <person name="Cuomo C."/>
            <person name="Becnel J."/>
            <person name="Sanscrainte N."/>
            <person name="Walker B."/>
            <person name="Young S.K."/>
            <person name="Zeng Q."/>
            <person name="Gargeya S."/>
            <person name="Fitzgerald M."/>
            <person name="Haas B."/>
            <person name="Abouelleil A."/>
            <person name="Alvarado L."/>
            <person name="Arachchi H.M."/>
            <person name="Berlin A.M."/>
            <person name="Chapman S.B."/>
            <person name="Dewar J."/>
            <person name="Goldberg J."/>
            <person name="Griggs A."/>
            <person name="Gujja S."/>
            <person name="Hansen M."/>
            <person name="Howarth C."/>
            <person name="Imamovic A."/>
            <person name="Larimer J."/>
            <person name="McCowan C."/>
            <person name="Murphy C."/>
            <person name="Neiman D."/>
            <person name="Pearson M."/>
            <person name="Priest M."/>
            <person name="Roberts A."/>
            <person name="Saif S."/>
            <person name="Shea T."/>
            <person name="Sisk P."/>
            <person name="Sykes S."/>
            <person name="Wortman J."/>
            <person name="Nusbaum C."/>
            <person name="Birren B."/>
        </authorList>
    </citation>
    <scope>NUCLEOTIDE SEQUENCE [LARGE SCALE GENOMIC DNA]</scope>
    <source>
        <strain evidence="2 3">PRA339</strain>
    </source>
</reference>
<dbReference type="HOGENOM" id="CLU_037326_0_0_1"/>
<organism evidence="2 3">
    <name type="scientific">Anncaliia algerae PRA339</name>
    <dbReference type="NCBI Taxonomy" id="1288291"/>
    <lineage>
        <taxon>Eukaryota</taxon>
        <taxon>Fungi</taxon>
        <taxon>Fungi incertae sedis</taxon>
        <taxon>Microsporidia</taxon>
        <taxon>Tubulinosematoidea</taxon>
        <taxon>Tubulinosematidae</taxon>
        <taxon>Anncaliia</taxon>
    </lineage>
</organism>
<name>A0A059EZR4_9MICR</name>
<keyword evidence="1" id="KW-0732">Signal</keyword>
<dbReference type="EMBL" id="KK365195">
    <property type="protein sequence ID" value="KCZ80211.1"/>
    <property type="molecule type" value="Genomic_DNA"/>
</dbReference>
<keyword evidence="3" id="KW-1185">Reference proteome</keyword>
<gene>
    <name evidence="2" type="ORF">H312_02391</name>
</gene>
<sequence length="543" mass="64557">MFFKHKSITLLILIIKNTYSALHNEMVFSAFQLEDDEAAKLTEIHAEIDTSSSILIHLRDCMTFYSNIMRINHKKSPPELYFELSADDFIIQNYKDFQNKTYEYTLEKLNQFFHNDFPCFLEKLQFIRNLNSLNKKLQVMRPQLLILISHVYSLLAPFKDDSLDITSFNHAFRSSFQINGFIIQASLTILQQFARNGKEYFDNFHSFCEEFKKLVSNFDEFLVEWSEYSSNFKYLSLFDLNPEHSKNREIKINKDMVKNKILEIKRLKSEIFESHDDFLSLSGEVEKSEKYERFFKLVYDCEILFIKCGKLLEFIGENRLNIVKRIRSSNFYFFGKVSDVKISNYFKEINDIYIEIEKKDKLKHDIQEIWSYLVGQNSLGKEIDTFLEAKRNEYKAMINDAKKKMEFIFAERYGFSEKESDKYLENALNSINANYDHKNKEFIMLCENSYFFCYDLYSECVLLKAFGDSLIKEEQSSFLERENRNSIHQLRLRIIEMIECANEKLMLKIFTKSQKNNSLNYISLSFVTPSDDTKNSMEKKGKK</sequence>
<evidence type="ECO:0008006" key="4">
    <source>
        <dbReference type="Google" id="ProtNLM"/>
    </source>
</evidence>
<accession>A0A059EZR4</accession>
<proteinExistence type="predicted"/>
<feature type="chain" id="PRO_5001571804" description="DH domain-containing protein" evidence="1">
    <location>
        <begin position="21"/>
        <end position="543"/>
    </location>
</feature>
<reference evidence="3" key="1">
    <citation type="submission" date="2013-02" db="EMBL/GenBank/DDBJ databases">
        <authorList>
            <consortium name="The Broad Institute Genome Sequencing Platform"/>
            <person name="Cuomo C."/>
            <person name="Becnel J."/>
            <person name="Sanscrainte N."/>
            <person name="Walker B."/>
            <person name="Young S.K."/>
            <person name="Zeng Q."/>
            <person name="Gargeya S."/>
            <person name="Fitzgerald M."/>
            <person name="Haas B."/>
            <person name="Abouelleil A."/>
            <person name="Alvarado L."/>
            <person name="Arachchi H.M."/>
            <person name="Berlin A.M."/>
            <person name="Chapman S.B."/>
            <person name="Dewar J."/>
            <person name="Goldberg J."/>
            <person name="Griggs A."/>
            <person name="Gujja S."/>
            <person name="Hansen M."/>
            <person name="Howarth C."/>
            <person name="Imamovic A."/>
            <person name="Larimer J."/>
            <person name="McCowan C."/>
            <person name="Murphy C."/>
            <person name="Neiman D."/>
            <person name="Pearson M."/>
            <person name="Priest M."/>
            <person name="Roberts A."/>
            <person name="Saif S."/>
            <person name="Shea T."/>
            <person name="Sisk P."/>
            <person name="Sykes S."/>
            <person name="Wortman J."/>
            <person name="Nusbaum C."/>
            <person name="Birren B."/>
        </authorList>
    </citation>
    <scope>NUCLEOTIDE SEQUENCE [LARGE SCALE GENOMIC DNA]</scope>
    <source>
        <strain evidence="3">PRA339</strain>
    </source>
</reference>
<evidence type="ECO:0000256" key="1">
    <source>
        <dbReference type="SAM" id="SignalP"/>
    </source>
</evidence>
<evidence type="ECO:0000313" key="3">
    <source>
        <dbReference type="Proteomes" id="UP000030655"/>
    </source>
</evidence>
<dbReference type="Proteomes" id="UP000030655">
    <property type="component" value="Unassembled WGS sequence"/>
</dbReference>
<feature type="signal peptide" evidence="1">
    <location>
        <begin position="1"/>
        <end position="20"/>
    </location>
</feature>
<dbReference type="OrthoDB" id="10316844at2759"/>
<evidence type="ECO:0000313" key="2">
    <source>
        <dbReference type="EMBL" id="KCZ80211.1"/>
    </source>
</evidence>
<dbReference type="AlphaFoldDB" id="A0A059EZR4"/>
<protein>
    <recommendedName>
        <fullName evidence="4">DH domain-containing protein</fullName>
    </recommendedName>
</protein>